<name>A0A1H7LCC1_9GAMM</name>
<sequence length="100" mass="10706">MPPDDLSAFASAPEGSVVVESVTTAGKPCRIVDTTGTVRRDVLASLLEQLIAERRFGLSALSAAGSGVINLDEPQFAHVQLDEALYRLILLPDEARLEPF</sequence>
<evidence type="ECO:0000313" key="1">
    <source>
        <dbReference type="EMBL" id="SEK96539.1"/>
    </source>
</evidence>
<keyword evidence="2" id="KW-1185">Reference proteome</keyword>
<dbReference type="RefSeq" id="WP_245740693.1">
    <property type="nucleotide sequence ID" value="NZ_FOAA01000007.1"/>
</dbReference>
<dbReference type="EMBL" id="FOAA01000007">
    <property type="protein sequence ID" value="SEK96539.1"/>
    <property type="molecule type" value="Genomic_DNA"/>
</dbReference>
<evidence type="ECO:0000313" key="2">
    <source>
        <dbReference type="Proteomes" id="UP000199256"/>
    </source>
</evidence>
<reference evidence="2" key="1">
    <citation type="submission" date="2016-10" db="EMBL/GenBank/DDBJ databases">
        <authorList>
            <person name="Varghese N."/>
            <person name="Submissions S."/>
        </authorList>
    </citation>
    <scope>NUCLEOTIDE SEQUENCE [LARGE SCALE GENOMIC DNA]</scope>
    <source>
        <strain evidence="2">DSM 241</strain>
    </source>
</reference>
<protein>
    <submittedName>
        <fullName evidence="1">Uncharacterized protein</fullName>
    </submittedName>
</protein>
<gene>
    <name evidence="1" type="ORF">SAMN05444515_10790</name>
</gene>
<dbReference type="STRING" id="1396821.SAMN05444515_10790"/>
<organism evidence="1 2">
    <name type="scientific">Ectothiorhodospira marina</name>
    <dbReference type="NCBI Taxonomy" id="1396821"/>
    <lineage>
        <taxon>Bacteria</taxon>
        <taxon>Pseudomonadati</taxon>
        <taxon>Pseudomonadota</taxon>
        <taxon>Gammaproteobacteria</taxon>
        <taxon>Chromatiales</taxon>
        <taxon>Ectothiorhodospiraceae</taxon>
        <taxon>Ectothiorhodospira</taxon>
    </lineage>
</organism>
<accession>A0A1H7LCC1</accession>
<dbReference type="AlphaFoldDB" id="A0A1H7LCC1"/>
<dbReference type="Proteomes" id="UP000199256">
    <property type="component" value="Unassembled WGS sequence"/>
</dbReference>
<proteinExistence type="predicted"/>